<feature type="transmembrane region" description="Helical" evidence="10">
    <location>
        <begin position="127"/>
        <end position="146"/>
    </location>
</feature>
<dbReference type="FunFam" id="3.40.50.720:FF:000036">
    <property type="entry name" value="Glutathione-regulated potassium-efflux system protein KefB"/>
    <property type="match status" value="1"/>
</dbReference>
<feature type="transmembrane region" description="Helical" evidence="10">
    <location>
        <begin position="6"/>
        <end position="25"/>
    </location>
</feature>
<feature type="transmembrane region" description="Helical" evidence="10">
    <location>
        <begin position="99"/>
        <end position="121"/>
    </location>
</feature>
<dbReference type="Gene3D" id="1.20.1530.20">
    <property type="match status" value="1"/>
</dbReference>
<proteinExistence type="predicted"/>
<dbReference type="PROSITE" id="PS51201">
    <property type="entry name" value="RCK_N"/>
    <property type="match status" value="1"/>
</dbReference>
<gene>
    <name evidence="12" type="ORF">D3M59_01135</name>
</gene>
<evidence type="ECO:0000256" key="10">
    <source>
        <dbReference type="SAM" id="Phobius"/>
    </source>
</evidence>
<comment type="subcellular location">
    <subcellularLocation>
        <location evidence="1">Endomembrane system</location>
        <topology evidence="1">Multi-pass membrane protein</topology>
    </subcellularLocation>
</comment>
<evidence type="ECO:0000256" key="3">
    <source>
        <dbReference type="ARBA" id="ARBA00022449"/>
    </source>
</evidence>
<feature type="transmembrane region" description="Helical" evidence="10">
    <location>
        <begin position="335"/>
        <end position="357"/>
    </location>
</feature>
<dbReference type="Pfam" id="PF02254">
    <property type="entry name" value="TrkA_N"/>
    <property type="match status" value="1"/>
</dbReference>
<feature type="transmembrane region" description="Helical" evidence="10">
    <location>
        <begin position="158"/>
        <end position="178"/>
    </location>
</feature>
<feature type="transmembrane region" description="Helical" evidence="10">
    <location>
        <begin position="32"/>
        <end position="50"/>
    </location>
</feature>
<dbReference type="InterPro" id="IPR003148">
    <property type="entry name" value="RCK_N"/>
</dbReference>
<evidence type="ECO:0000256" key="4">
    <source>
        <dbReference type="ARBA" id="ARBA00022538"/>
    </source>
</evidence>
<keyword evidence="8" id="KW-0406">Ion transport</keyword>
<feature type="transmembrane region" description="Helical" evidence="10">
    <location>
        <begin position="363"/>
        <end position="382"/>
    </location>
</feature>
<feature type="domain" description="RCK N-terminal" evidence="11">
    <location>
        <begin position="404"/>
        <end position="521"/>
    </location>
</feature>
<keyword evidence="5 10" id="KW-0812">Transmembrane</keyword>
<evidence type="ECO:0000259" key="11">
    <source>
        <dbReference type="PROSITE" id="PS51201"/>
    </source>
</evidence>
<dbReference type="Gene3D" id="3.40.50.720">
    <property type="entry name" value="NAD(P)-binding Rossmann-like Domain"/>
    <property type="match status" value="1"/>
</dbReference>
<feature type="transmembrane region" description="Helical" evidence="10">
    <location>
        <begin position="190"/>
        <end position="211"/>
    </location>
</feature>
<keyword evidence="2" id="KW-0813">Transport</keyword>
<dbReference type="SUPFAM" id="SSF51735">
    <property type="entry name" value="NAD(P)-binding Rossmann-fold domains"/>
    <property type="match status" value="1"/>
</dbReference>
<feature type="transmembrane region" description="Helical" evidence="10">
    <location>
        <begin position="223"/>
        <end position="241"/>
    </location>
</feature>
<dbReference type="GO" id="GO:1902600">
    <property type="term" value="P:proton transmembrane transport"/>
    <property type="evidence" value="ECO:0007669"/>
    <property type="project" value="InterPro"/>
</dbReference>
<comment type="caution">
    <text evidence="12">The sequence shown here is derived from an EMBL/GenBank/DDBJ whole genome shotgun (WGS) entry which is preliminary data.</text>
</comment>
<dbReference type="PANTHER" id="PTHR46157:SF4">
    <property type="entry name" value="K(+) EFFLUX ANTIPORTER 3, CHLOROPLASTIC"/>
    <property type="match status" value="1"/>
</dbReference>
<evidence type="ECO:0000256" key="8">
    <source>
        <dbReference type="ARBA" id="ARBA00023065"/>
    </source>
</evidence>
<evidence type="ECO:0000313" key="13">
    <source>
        <dbReference type="Proteomes" id="UP000285023"/>
    </source>
</evidence>
<evidence type="ECO:0000256" key="1">
    <source>
        <dbReference type="ARBA" id="ARBA00004127"/>
    </source>
</evidence>
<keyword evidence="4" id="KW-0633">Potassium transport</keyword>
<keyword evidence="13" id="KW-1185">Reference proteome</keyword>
<feature type="transmembrane region" description="Helical" evidence="10">
    <location>
        <begin position="301"/>
        <end position="323"/>
    </location>
</feature>
<dbReference type="InterPro" id="IPR038770">
    <property type="entry name" value="Na+/solute_symporter_sf"/>
</dbReference>
<organism evidence="12 13">
    <name type="scientific">Sphingomonas edaphi</name>
    <dbReference type="NCBI Taxonomy" id="2315689"/>
    <lineage>
        <taxon>Bacteria</taxon>
        <taxon>Pseudomonadati</taxon>
        <taxon>Pseudomonadota</taxon>
        <taxon>Alphaproteobacteria</taxon>
        <taxon>Sphingomonadales</taxon>
        <taxon>Sphingomonadaceae</taxon>
        <taxon>Sphingomonas</taxon>
    </lineage>
</organism>
<dbReference type="Pfam" id="PF00999">
    <property type="entry name" value="Na_H_Exchanger"/>
    <property type="match status" value="1"/>
</dbReference>
<evidence type="ECO:0000256" key="5">
    <source>
        <dbReference type="ARBA" id="ARBA00022692"/>
    </source>
</evidence>
<dbReference type="InterPro" id="IPR006153">
    <property type="entry name" value="Cation/H_exchanger_TM"/>
</dbReference>
<accession>A0A418Q422</accession>
<keyword evidence="3" id="KW-0050">Antiport</keyword>
<evidence type="ECO:0000256" key="6">
    <source>
        <dbReference type="ARBA" id="ARBA00022958"/>
    </source>
</evidence>
<evidence type="ECO:0000256" key="2">
    <source>
        <dbReference type="ARBA" id="ARBA00022448"/>
    </source>
</evidence>
<dbReference type="OrthoDB" id="9781411at2"/>
<dbReference type="GO" id="GO:0016020">
    <property type="term" value="C:membrane"/>
    <property type="evidence" value="ECO:0007669"/>
    <property type="project" value="InterPro"/>
</dbReference>
<evidence type="ECO:0000256" key="7">
    <source>
        <dbReference type="ARBA" id="ARBA00022989"/>
    </source>
</evidence>
<dbReference type="InterPro" id="IPR036291">
    <property type="entry name" value="NAD(P)-bd_dom_sf"/>
</dbReference>
<dbReference type="EMBL" id="QXTF01000001">
    <property type="protein sequence ID" value="RIX32651.1"/>
    <property type="molecule type" value="Genomic_DNA"/>
</dbReference>
<evidence type="ECO:0000256" key="9">
    <source>
        <dbReference type="ARBA" id="ARBA00023136"/>
    </source>
</evidence>
<reference evidence="12 13" key="1">
    <citation type="submission" date="2018-09" db="EMBL/GenBank/DDBJ databases">
        <title>Sphingomonas sp. DAC4.</title>
        <authorList>
            <person name="Seo T."/>
        </authorList>
    </citation>
    <scope>NUCLEOTIDE SEQUENCE [LARGE SCALE GENOMIC DNA]</scope>
    <source>
        <strain evidence="12 13">DAC4</strain>
    </source>
</reference>
<evidence type="ECO:0000313" key="12">
    <source>
        <dbReference type="EMBL" id="RIX32651.1"/>
    </source>
</evidence>
<feature type="transmembrane region" description="Helical" evidence="10">
    <location>
        <begin position="70"/>
        <end position="87"/>
    </location>
</feature>
<dbReference type="GO" id="GO:0006813">
    <property type="term" value="P:potassium ion transport"/>
    <property type="evidence" value="ECO:0007669"/>
    <property type="project" value="UniProtKB-KW"/>
</dbReference>
<sequence length="582" mass="61253">MTITPALSDALTILAAAGIVIPTFARFRINPVIGFIIVGIIAGPFGLGSLTSRYEWLQWISITDEAVVEPFAELGIVLLLFSIGLELSFRRLIAMRRQVFGIGAAEMVLTAVLIGGSLWLVGWQPQSALWLGLALAMSSTALVLPISGTQSAVGRAALAMLLFEDLALVPMLFLIGAASGSAAAGLGSVAIKGAIVLAVIWLVGRFALPALFAQAARSKKPELFLAISLLVVILAATATASVGLSPILGALVAGLVIAETEYRSEVEVVTEPFKGLALGVFLIAVGMRIDVRALVEDWPSLLGALAAVILVKSLVTGMLLRMAGARRGVAAETGVLMASPSETTLIVLGAAGVAGILRPDTVAFWSAVTAIGLTVTPLLASLGRLAARRVDHAAAASEEDPPIEGRTVIFGFGRVGRMVADMLDEHDRPYLAIDSDVDGFMEARRSGYSVLYGDVSRRELIGKLDLDKARAVVLTMDDPVLTARIAKRLREEHPALPIIARARDAEHAGALYRAGVTDAVPEALEASLQLSEAVLVDIGVAMGPVIASIHEKRSELRAEIMESGQLDVEPSLGRRRVRDSLA</sequence>
<dbReference type="GO" id="GO:0012505">
    <property type="term" value="C:endomembrane system"/>
    <property type="evidence" value="ECO:0007669"/>
    <property type="project" value="UniProtKB-SubCell"/>
</dbReference>
<keyword evidence="6" id="KW-0630">Potassium</keyword>
<name>A0A418Q422_9SPHN</name>
<dbReference type="AlphaFoldDB" id="A0A418Q422"/>
<keyword evidence="7 10" id="KW-1133">Transmembrane helix</keyword>
<dbReference type="PANTHER" id="PTHR46157">
    <property type="entry name" value="K(+) EFFLUX ANTIPORTER 3, CHLOROPLASTIC"/>
    <property type="match status" value="1"/>
</dbReference>
<protein>
    <submittedName>
        <fullName evidence="12">Sodium:proton exchanger</fullName>
    </submittedName>
</protein>
<dbReference type="Proteomes" id="UP000285023">
    <property type="component" value="Unassembled WGS sequence"/>
</dbReference>
<dbReference type="GO" id="GO:0015297">
    <property type="term" value="F:antiporter activity"/>
    <property type="evidence" value="ECO:0007669"/>
    <property type="project" value="UniProtKB-KW"/>
</dbReference>
<keyword evidence="9 10" id="KW-0472">Membrane</keyword>